<feature type="non-terminal residue" evidence="1">
    <location>
        <position position="73"/>
    </location>
</feature>
<name>A0AAD7EE51_9AGAR</name>
<proteinExistence type="predicted"/>
<reference evidence="1" key="1">
    <citation type="submission" date="2023-03" db="EMBL/GenBank/DDBJ databases">
        <title>Massive genome expansion in bonnet fungi (Mycena s.s.) driven by repeated elements and novel gene families across ecological guilds.</title>
        <authorList>
            <consortium name="Lawrence Berkeley National Laboratory"/>
            <person name="Harder C.B."/>
            <person name="Miyauchi S."/>
            <person name="Viragh M."/>
            <person name="Kuo A."/>
            <person name="Thoen E."/>
            <person name="Andreopoulos B."/>
            <person name="Lu D."/>
            <person name="Skrede I."/>
            <person name="Drula E."/>
            <person name="Henrissat B."/>
            <person name="Morin E."/>
            <person name="Kohler A."/>
            <person name="Barry K."/>
            <person name="LaButti K."/>
            <person name="Morin E."/>
            <person name="Salamov A."/>
            <person name="Lipzen A."/>
            <person name="Mereny Z."/>
            <person name="Hegedus B."/>
            <person name="Baldrian P."/>
            <person name="Stursova M."/>
            <person name="Weitz H."/>
            <person name="Taylor A."/>
            <person name="Grigoriev I.V."/>
            <person name="Nagy L.G."/>
            <person name="Martin F."/>
            <person name="Kauserud H."/>
        </authorList>
    </citation>
    <scope>NUCLEOTIDE SEQUENCE</scope>
    <source>
        <strain evidence="1">CBHHK002</strain>
    </source>
</reference>
<comment type="caution">
    <text evidence="1">The sequence shown here is derived from an EMBL/GenBank/DDBJ whole genome shotgun (WGS) entry which is preliminary data.</text>
</comment>
<gene>
    <name evidence="1" type="ORF">DFH08DRAFT_1039682</name>
</gene>
<protein>
    <submittedName>
        <fullName evidence="1">Uncharacterized protein</fullName>
    </submittedName>
</protein>
<dbReference type="Proteomes" id="UP001218218">
    <property type="component" value="Unassembled WGS sequence"/>
</dbReference>
<organism evidence="1 2">
    <name type="scientific">Mycena albidolilacea</name>
    <dbReference type="NCBI Taxonomy" id="1033008"/>
    <lineage>
        <taxon>Eukaryota</taxon>
        <taxon>Fungi</taxon>
        <taxon>Dikarya</taxon>
        <taxon>Basidiomycota</taxon>
        <taxon>Agaricomycotina</taxon>
        <taxon>Agaricomycetes</taxon>
        <taxon>Agaricomycetidae</taxon>
        <taxon>Agaricales</taxon>
        <taxon>Marasmiineae</taxon>
        <taxon>Mycenaceae</taxon>
        <taxon>Mycena</taxon>
    </lineage>
</organism>
<sequence>YWSLDLSGAERLNKDDARNHGFPDIDLQVRVGGRMWDESVYNGIRQFQEAKGLNPYSDEVALQLGQPFYQVSG</sequence>
<evidence type="ECO:0000313" key="1">
    <source>
        <dbReference type="EMBL" id="KAJ7315514.1"/>
    </source>
</evidence>
<feature type="non-terminal residue" evidence="1">
    <location>
        <position position="1"/>
    </location>
</feature>
<dbReference type="EMBL" id="JARIHO010000061">
    <property type="protein sequence ID" value="KAJ7315514.1"/>
    <property type="molecule type" value="Genomic_DNA"/>
</dbReference>
<dbReference type="AlphaFoldDB" id="A0AAD7EE51"/>
<accession>A0AAD7EE51</accession>
<evidence type="ECO:0000313" key="2">
    <source>
        <dbReference type="Proteomes" id="UP001218218"/>
    </source>
</evidence>
<keyword evidence="2" id="KW-1185">Reference proteome</keyword>